<reference evidence="2 3" key="1">
    <citation type="submission" date="2019-07" db="EMBL/GenBank/DDBJ databases">
        <title>Genome sequencing for Ferrovibrio sp. K5.</title>
        <authorList>
            <person name="Park S.-J."/>
        </authorList>
    </citation>
    <scope>NUCLEOTIDE SEQUENCE [LARGE SCALE GENOMIC DNA]</scope>
    <source>
        <strain evidence="2 3">K5</strain>
    </source>
</reference>
<protein>
    <submittedName>
        <fullName evidence="2">DUF1127 domain-containing protein</fullName>
    </submittedName>
</protein>
<feature type="domain" description="YjiS-like" evidence="1">
    <location>
        <begin position="79"/>
        <end position="111"/>
    </location>
</feature>
<dbReference type="OrthoDB" id="7376415at2"/>
<dbReference type="Proteomes" id="UP000317496">
    <property type="component" value="Chromosome"/>
</dbReference>
<proteinExistence type="predicted"/>
<dbReference type="KEGG" id="fer:FNB15_05090"/>
<sequence length="138" mass="15238">MTTLAPFAQPALVKKHDRSDALQRARRLQPTGERPAWLGAPNIAAPSKAELGWLDGVSTPAVFDGLARPWWQQVLPAFATAFAIWRQRARMRQDLTQIDARTLRDAGISPGSAAFEASRGFWEAPTSLRDYPDDKTPA</sequence>
<evidence type="ECO:0000313" key="3">
    <source>
        <dbReference type="Proteomes" id="UP000317496"/>
    </source>
</evidence>
<evidence type="ECO:0000313" key="2">
    <source>
        <dbReference type="EMBL" id="QDO96693.1"/>
    </source>
</evidence>
<keyword evidence="3" id="KW-1185">Reference proteome</keyword>
<accession>A0A516GYT4</accession>
<dbReference type="AlphaFoldDB" id="A0A516GYT4"/>
<evidence type="ECO:0000259" key="1">
    <source>
        <dbReference type="Pfam" id="PF06568"/>
    </source>
</evidence>
<name>A0A516GYT4_9PROT</name>
<dbReference type="RefSeq" id="WP_144067674.1">
    <property type="nucleotide sequence ID" value="NZ_CP041636.1"/>
</dbReference>
<organism evidence="2 3">
    <name type="scientific">Ferrovibrio terrae</name>
    <dbReference type="NCBI Taxonomy" id="2594003"/>
    <lineage>
        <taxon>Bacteria</taxon>
        <taxon>Pseudomonadati</taxon>
        <taxon>Pseudomonadota</taxon>
        <taxon>Alphaproteobacteria</taxon>
        <taxon>Rhodospirillales</taxon>
        <taxon>Rhodospirillaceae</taxon>
        <taxon>Ferrovibrio</taxon>
    </lineage>
</organism>
<dbReference type="InterPro" id="IPR009506">
    <property type="entry name" value="YjiS-like"/>
</dbReference>
<gene>
    <name evidence="2" type="ORF">FNB15_05090</name>
</gene>
<dbReference type="EMBL" id="CP041636">
    <property type="protein sequence ID" value="QDO96693.1"/>
    <property type="molecule type" value="Genomic_DNA"/>
</dbReference>
<dbReference type="Pfam" id="PF06568">
    <property type="entry name" value="YjiS-like"/>
    <property type="match status" value="1"/>
</dbReference>